<feature type="domain" description="DUF4132" evidence="2">
    <location>
        <begin position="594"/>
        <end position="769"/>
    </location>
</feature>
<evidence type="ECO:0000256" key="1">
    <source>
        <dbReference type="SAM" id="Coils"/>
    </source>
</evidence>
<keyword evidence="1" id="KW-0175">Coiled coil</keyword>
<dbReference type="AlphaFoldDB" id="A0AB39V6L5"/>
<accession>A0AB39V6L5</accession>
<protein>
    <submittedName>
        <fullName evidence="3">DUF4132 domain-containing protein</fullName>
    </submittedName>
</protein>
<gene>
    <name evidence="3" type="ORF">AB8B28_04450</name>
</gene>
<dbReference type="RefSeq" id="WP_369717062.1">
    <property type="nucleotide sequence ID" value="NZ_CP165647.1"/>
</dbReference>
<reference evidence="3" key="1">
    <citation type="submission" date="2024-07" db="EMBL/GenBank/DDBJ databases">
        <authorList>
            <person name="Li X.-J."/>
            <person name="Wang X."/>
        </authorList>
    </citation>
    <scope>NUCLEOTIDE SEQUENCE</scope>
    <source>
        <strain evidence="3">HSP-536</strain>
    </source>
</reference>
<dbReference type="EMBL" id="CP165647">
    <property type="protein sequence ID" value="XDU63106.1"/>
    <property type="molecule type" value="Genomic_DNA"/>
</dbReference>
<sequence length="877" mass="102242">MKIIENLEFSAKAKILYFLKYYTKNEYLKEDGNVAYENIEKIIDSSPDDAVSLVKKLLDSGEKTGIILLSLLLKKDVVNIEEKNEYLAKAENIIITKFKNVFQDDNSFSAALPKGYEENFEFLRKQDFLWRKVKISVSGYNANHTSMMNKLELLTISLLDWSTVFKNGVILILNIKTSYYHFYSEPYRNFFEYYKYTSSGNYENMYIHLAELGIPVSMICDRYLSRHSWEYINWNTIKGTFVITTNKYTKDKREFIEFLQKKQDEMYGAFENDSFNPDRLIALVQVMTDNVNNFDYAKLPLLFKNGKKVIDKVEKILRNKEKEARLVVESLVSDKKKTVSEAAVRLIRFWDNDKVKANLDKMNDIDEINEYLGKFYTKSSEKNVPFTDKINYDNIRQKDSEEKVPEQLIKYYISEYMALKDSYYIIEACKKIEEISNINDLRNLLKNIFEIWIQEGVSVKYRNIFIPMISSANDAQLLFIQEKINFLATNGKPAVASFGTEVLGLREDKKVALVLNNIVAKFKNKRVKGAAASALEKIAENMNVSREELDDILIPDFGFGKNRIRIYNYGEREIKAVLNNFDGAFKISLSDNKGKEIKSLPKASKKYNDNEELVEEYKTEMKIMKKQLKDIFNSQKIRLLKALINERKWQAERWLGIFVENPVMQAFATGLVWKETDEESNVVQVFRYMEDGTFNTADEEEYEISNVNNLISLVHPMELKSEELETWKEQLEDYEVVQPIIQLDIPVYKITQENENNTEIMDYSDKGFYVSTLRSNAAKLDFTVEYEDYGAGEGCGYYDEKNNIKIVIQTDEFFPGDYGTPIKIKRIIFLEGNTKVDFVSYENEKNSKNNIKLLELKDVPKKTLSLACMMAKMLVKK</sequence>
<organism evidence="3">
    <name type="scientific">Leptotrichia alba</name>
    <dbReference type="NCBI Taxonomy" id="3239304"/>
    <lineage>
        <taxon>Bacteria</taxon>
        <taxon>Fusobacteriati</taxon>
        <taxon>Fusobacteriota</taxon>
        <taxon>Fusobacteriia</taxon>
        <taxon>Fusobacteriales</taxon>
        <taxon>Leptotrichiaceae</taxon>
        <taxon>Leptotrichia</taxon>
    </lineage>
</organism>
<dbReference type="KEGG" id="lala:AB8B28_04450"/>
<name>A0AB39V6L5_9FUSO</name>
<dbReference type="Pfam" id="PF13569">
    <property type="entry name" value="DUF4132"/>
    <property type="match status" value="1"/>
</dbReference>
<dbReference type="InterPro" id="IPR025406">
    <property type="entry name" value="DUF4132"/>
</dbReference>
<evidence type="ECO:0000313" key="3">
    <source>
        <dbReference type="EMBL" id="XDU63106.1"/>
    </source>
</evidence>
<evidence type="ECO:0000259" key="2">
    <source>
        <dbReference type="Pfam" id="PF13569"/>
    </source>
</evidence>
<proteinExistence type="predicted"/>
<feature type="coiled-coil region" evidence="1">
    <location>
        <begin position="607"/>
        <end position="634"/>
    </location>
</feature>